<organism evidence="1 2">
    <name type="scientific">Daphnia pulex</name>
    <name type="common">Water flea</name>
    <dbReference type="NCBI Taxonomy" id="6669"/>
    <lineage>
        <taxon>Eukaryota</taxon>
        <taxon>Metazoa</taxon>
        <taxon>Ecdysozoa</taxon>
        <taxon>Arthropoda</taxon>
        <taxon>Crustacea</taxon>
        <taxon>Branchiopoda</taxon>
        <taxon>Diplostraca</taxon>
        <taxon>Cladocera</taxon>
        <taxon>Anomopoda</taxon>
        <taxon>Daphniidae</taxon>
        <taxon>Daphnia</taxon>
    </lineage>
</organism>
<dbReference type="AlphaFoldDB" id="E9I3Z4"/>
<dbReference type="OrthoDB" id="364779at2759"/>
<dbReference type="InParanoid" id="E9I3Z4"/>
<gene>
    <name evidence="1" type="ORF">DAPPUDRAFT_274207</name>
</gene>
<dbReference type="PANTHER" id="PTHR12770:SF31">
    <property type="entry name" value="RUS FAMILY MEMBER 1"/>
    <property type="match status" value="1"/>
</dbReference>
<name>E9I3Z4_DAPPU</name>
<proteinExistence type="predicted"/>
<dbReference type="EMBL" id="GL734826">
    <property type="protein sequence ID" value="EFX61286.1"/>
    <property type="molecule type" value="Genomic_DNA"/>
</dbReference>
<reference evidence="1 2" key="1">
    <citation type="journal article" date="2011" name="Science">
        <title>The ecoresponsive genome of Daphnia pulex.</title>
        <authorList>
            <person name="Colbourne J.K."/>
            <person name="Pfrender M.E."/>
            <person name="Gilbert D."/>
            <person name="Thomas W.K."/>
            <person name="Tucker A."/>
            <person name="Oakley T.H."/>
            <person name="Tokishita S."/>
            <person name="Aerts A."/>
            <person name="Arnold G.J."/>
            <person name="Basu M.K."/>
            <person name="Bauer D.J."/>
            <person name="Caceres C.E."/>
            <person name="Carmel L."/>
            <person name="Casola C."/>
            <person name="Choi J.H."/>
            <person name="Detter J.C."/>
            <person name="Dong Q."/>
            <person name="Dusheyko S."/>
            <person name="Eads B.D."/>
            <person name="Frohlich T."/>
            <person name="Geiler-Samerotte K.A."/>
            <person name="Gerlach D."/>
            <person name="Hatcher P."/>
            <person name="Jogdeo S."/>
            <person name="Krijgsveld J."/>
            <person name="Kriventseva E.V."/>
            <person name="Kultz D."/>
            <person name="Laforsch C."/>
            <person name="Lindquist E."/>
            <person name="Lopez J."/>
            <person name="Manak J.R."/>
            <person name="Muller J."/>
            <person name="Pangilinan J."/>
            <person name="Patwardhan R.P."/>
            <person name="Pitluck S."/>
            <person name="Pritham E.J."/>
            <person name="Rechtsteiner A."/>
            <person name="Rho M."/>
            <person name="Rogozin I.B."/>
            <person name="Sakarya O."/>
            <person name="Salamov A."/>
            <person name="Schaack S."/>
            <person name="Shapiro H."/>
            <person name="Shiga Y."/>
            <person name="Skalitzky C."/>
            <person name="Smith Z."/>
            <person name="Souvorov A."/>
            <person name="Sung W."/>
            <person name="Tang Z."/>
            <person name="Tsuchiya D."/>
            <person name="Tu H."/>
            <person name="Vos H."/>
            <person name="Wang M."/>
            <person name="Wolf Y.I."/>
            <person name="Yamagata H."/>
            <person name="Yamada T."/>
            <person name="Ye Y."/>
            <person name="Shaw J.R."/>
            <person name="Andrews J."/>
            <person name="Crease T.J."/>
            <person name="Tang H."/>
            <person name="Lucas S.M."/>
            <person name="Robertson H.M."/>
            <person name="Bork P."/>
            <person name="Koonin E.V."/>
            <person name="Zdobnov E.M."/>
            <person name="Grigoriev I.V."/>
            <person name="Lynch M."/>
            <person name="Boore J.L."/>
        </authorList>
    </citation>
    <scope>NUCLEOTIDE SEQUENCE [LARGE SCALE GENOMIC DNA]</scope>
</reference>
<dbReference type="Proteomes" id="UP000000305">
    <property type="component" value="Unassembled WGS sequence"/>
</dbReference>
<keyword evidence="2" id="KW-1185">Reference proteome</keyword>
<dbReference type="InterPro" id="IPR006968">
    <property type="entry name" value="RUS_fam"/>
</dbReference>
<accession>E9I3Z4</accession>
<evidence type="ECO:0000313" key="1">
    <source>
        <dbReference type="EMBL" id="EFX61286.1"/>
    </source>
</evidence>
<sequence length="64" mass="6928">MEARQGNLADVSAKDGSQGTLLLVFANLKAVKAVTMETLNRARYMIILKQFASTKSVASVKEVN</sequence>
<dbReference type="PANTHER" id="PTHR12770">
    <property type="entry name" value="RUS1 FAMILY PROTEIN C16ORF58"/>
    <property type="match status" value="1"/>
</dbReference>
<dbReference type="HOGENOM" id="CLU_2869845_0_0_1"/>
<dbReference type="KEGG" id="dpx:DAPPUDRAFT_274207"/>
<evidence type="ECO:0000313" key="2">
    <source>
        <dbReference type="Proteomes" id="UP000000305"/>
    </source>
</evidence>
<protein>
    <submittedName>
        <fullName evidence="1">Uncharacterized protein</fullName>
    </submittedName>
</protein>